<dbReference type="EMBL" id="KQ964247">
    <property type="protein sequence ID" value="KXJ94898.1"/>
    <property type="molecule type" value="Genomic_DNA"/>
</dbReference>
<organism evidence="2 3">
    <name type="scientific">Microdochium bolleyi</name>
    <dbReference type="NCBI Taxonomy" id="196109"/>
    <lineage>
        <taxon>Eukaryota</taxon>
        <taxon>Fungi</taxon>
        <taxon>Dikarya</taxon>
        <taxon>Ascomycota</taxon>
        <taxon>Pezizomycotina</taxon>
        <taxon>Sordariomycetes</taxon>
        <taxon>Xylariomycetidae</taxon>
        <taxon>Xylariales</taxon>
        <taxon>Microdochiaceae</taxon>
        <taxon>Microdochium</taxon>
    </lineage>
</organism>
<sequence>MTAGVSNNDASTNSSYSLLLSRSRRGDIATLDLQDFSLRTDGPLMTECTARPPPPPLHALRGIVCSPGPCCAAAGSPTCYALQRPWLPFSPPSPHWSPAVHSSDELDDNLPVGAESSHPIPGYISRLESRNRTPQKDELSSRLSSCNAE</sequence>
<dbReference type="AlphaFoldDB" id="A0A136JCS9"/>
<protein>
    <submittedName>
        <fullName evidence="2">Uncharacterized protein</fullName>
    </submittedName>
</protein>
<evidence type="ECO:0000313" key="3">
    <source>
        <dbReference type="Proteomes" id="UP000070501"/>
    </source>
</evidence>
<feature type="region of interest" description="Disordered" evidence="1">
    <location>
        <begin position="93"/>
        <end position="149"/>
    </location>
</feature>
<feature type="compositionally biased region" description="Basic and acidic residues" evidence="1">
    <location>
        <begin position="127"/>
        <end position="140"/>
    </location>
</feature>
<name>A0A136JCS9_9PEZI</name>
<reference evidence="3" key="1">
    <citation type="submission" date="2016-02" db="EMBL/GenBank/DDBJ databases">
        <title>Draft genome sequence of Microdochium bolleyi, a fungal endophyte of beachgrass.</title>
        <authorList>
            <consortium name="DOE Joint Genome Institute"/>
            <person name="David A.S."/>
            <person name="May G."/>
            <person name="Haridas S."/>
            <person name="Lim J."/>
            <person name="Wang M."/>
            <person name="Labutti K."/>
            <person name="Lipzen A."/>
            <person name="Barry K."/>
            <person name="Grigoriev I.V."/>
        </authorList>
    </citation>
    <scope>NUCLEOTIDE SEQUENCE [LARGE SCALE GENOMIC DNA]</scope>
    <source>
        <strain evidence="3">J235TASD1</strain>
    </source>
</reference>
<evidence type="ECO:0000313" key="2">
    <source>
        <dbReference type="EMBL" id="KXJ94898.1"/>
    </source>
</evidence>
<dbReference type="InParanoid" id="A0A136JCS9"/>
<evidence type="ECO:0000256" key="1">
    <source>
        <dbReference type="SAM" id="MobiDB-lite"/>
    </source>
</evidence>
<gene>
    <name evidence="2" type="ORF">Micbo1qcDRAFT_47121</name>
</gene>
<proteinExistence type="predicted"/>
<dbReference type="Proteomes" id="UP000070501">
    <property type="component" value="Unassembled WGS sequence"/>
</dbReference>
<accession>A0A136JCS9</accession>
<keyword evidence="3" id="KW-1185">Reference proteome</keyword>